<dbReference type="Proteomes" id="UP000546642">
    <property type="component" value="Unassembled WGS sequence"/>
</dbReference>
<evidence type="ECO:0000313" key="2">
    <source>
        <dbReference type="Proteomes" id="UP000546642"/>
    </source>
</evidence>
<sequence length="133" mass="14339">MTAAYLARYGAAGEPRCSQRRPGYQASTPGVAWPPCARPLDHAGPHMDVTGETWSTTIDVADLDPHQMNIVDSADGRHVHIVLGDARVIVPTTGDGADLAAEAMWRLSELAHEAAHRAAWRVAARATRPRSPR</sequence>
<accession>A0A7W9YMQ2</accession>
<gene>
    <name evidence="1" type="ORF">HNR23_005075</name>
</gene>
<comment type="caution">
    <text evidence="1">The sequence shown here is derived from an EMBL/GenBank/DDBJ whole genome shotgun (WGS) entry which is preliminary data.</text>
</comment>
<evidence type="ECO:0000313" key="1">
    <source>
        <dbReference type="EMBL" id="MBB6175015.1"/>
    </source>
</evidence>
<protein>
    <submittedName>
        <fullName evidence="1">Uncharacterized protein</fullName>
    </submittedName>
</protein>
<name>A0A7W9YMQ2_9ACTN</name>
<dbReference type="EMBL" id="JACHDS010000001">
    <property type="protein sequence ID" value="MBB6175015.1"/>
    <property type="molecule type" value="Genomic_DNA"/>
</dbReference>
<dbReference type="RefSeq" id="WP_184079421.1">
    <property type="nucleotide sequence ID" value="NZ_JACHDS010000001.1"/>
</dbReference>
<proteinExistence type="predicted"/>
<dbReference type="AlphaFoldDB" id="A0A7W9YMQ2"/>
<reference evidence="1 2" key="1">
    <citation type="submission" date="2020-08" db="EMBL/GenBank/DDBJ databases">
        <title>Sequencing the genomes of 1000 actinobacteria strains.</title>
        <authorList>
            <person name="Klenk H.-P."/>
        </authorList>
    </citation>
    <scope>NUCLEOTIDE SEQUENCE [LARGE SCALE GENOMIC DNA]</scope>
    <source>
        <strain evidence="1 2">DSM 46659</strain>
    </source>
</reference>
<keyword evidence="2" id="KW-1185">Reference proteome</keyword>
<organism evidence="1 2">
    <name type="scientific">Nocardiopsis mwathae</name>
    <dbReference type="NCBI Taxonomy" id="1472723"/>
    <lineage>
        <taxon>Bacteria</taxon>
        <taxon>Bacillati</taxon>
        <taxon>Actinomycetota</taxon>
        <taxon>Actinomycetes</taxon>
        <taxon>Streptosporangiales</taxon>
        <taxon>Nocardiopsidaceae</taxon>
        <taxon>Nocardiopsis</taxon>
    </lineage>
</organism>